<dbReference type="InterPro" id="IPR043693">
    <property type="entry name" value="UbiV"/>
</dbReference>
<dbReference type="NCBIfam" id="NF011991">
    <property type="entry name" value="PRK15447.1"/>
    <property type="match status" value="1"/>
</dbReference>
<accession>A0A1J5QXN3</accession>
<dbReference type="EMBL" id="MLJW01000391">
    <property type="protein sequence ID" value="OIQ88042.1"/>
    <property type="molecule type" value="Genomic_DNA"/>
</dbReference>
<organism evidence="1">
    <name type="scientific">mine drainage metagenome</name>
    <dbReference type="NCBI Taxonomy" id="410659"/>
    <lineage>
        <taxon>unclassified sequences</taxon>
        <taxon>metagenomes</taxon>
        <taxon>ecological metagenomes</taxon>
    </lineage>
</organism>
<name>A0A1J5QXN3_9ZZZZ</name>
<dbReference type="InterPro" id="IPR001539">
    <property type="entry name" value="Peptidase_U32"/>
</dbReference>
<dbReference type="AlphaFoldDB" id="A0A1J5QXN3"/>
<dbReference type="InterPro" id="IPR051454">
    <property type="entry name" value="RNA/ubiquinone_mod_enzymes"/>
</dbReference>
<protein>
    <submittedName>
        <fullName evidence="1">Peptidase family U32</fullName>
    </submittedName>
</protein>
<reference evidence="1" key="1">
    <citation type="submission" date="2016-10" db="EMBL/GenBank/DDBJ databases">
        <title>Sequence of Gallionella enrichment culture.</title>
        <authorList>
            <person name="Poehlein A."/>
            <person name="Muehling M."/>
            <person name="Daniel R."/>
        </authorList>
    </citation>
    <scope>NUCLEOTIDE SEQUENCE</scope>
</reference>
<dbReference type="PANTHER" id="PTHR30217">
    <property type="entry name" value="PEPTIDASE U32 FAMILY"/>
    <property type="match status" value="1"/>
</dbReference>
<dbReference type="GO" id="GO:0006744">
    <property type="term" value="P:ubiquinone biosynthetic process"/>
    <property type="evidence" value="ECO:0007669"/>
    <property type="project" value="InterPro"/>
</dbReference>
<proteinExistence type="inferred from homology"/>
<evidence type="ECO:0000313" key="1">
    <source>
        <dbReference type="EMBL" id="OIQ88042.1"/>
    </source>
</evidence>
<dbReference type="PANTHER" id="PTHR30217:SF11">
    <property type="entry name" value="UBIQUINONE BIOSYNTHESIS PROTEIN UBIV"/>
    <property type="match status" value="1"/>
</dbReference>
<gene>
    <name evidence="1" type="ORF">GALL_300900</name>
</gene>
<dbReference type="HAMAP" id="MF_02233">
    <property type="entry name" value="UbiV"/>
    <property type="match status" value="1"/>
</dbReference>
<dbReference type="Pfam" id="PF01136">
    <property type="entry name" value="Peptidase_U32"/>
    <property type="match status" value="1"/>
</dbReference>
<comment type="caution">
    <text evidence="1">The sequence shown here is derived from an EMBL/GenBank/DDBJ whole genome shotgun (WGS) entry which is preliminary data.</text>
</comment>
<sequence length="308" mass="33219">MSGAAKLSLGPVLFNWSPERWRDFYLRMADEAPVDVVHVGEVVCSKRQPFFDKVIPEVVERLTAAGKQVVLSSLALVMTERERDGIRALTGEETGFLVEANDYSAAAALKGRPHVVGPLVNVYNEGTLAYLARNGAVRVCLPPELSAATIGCLAGQGLTEIEVQAFGRLPLAISARCYHARSRNLHKDGCQYVCGEDPDGMVVDTMDGKPFLAVNGTQTMSYHYANLLGELTALRDLGVAHFRLSPHACDMVAVARLFRAVLDGGRSAEEAAAALEDLLPDAEFANGYVHGREGHRMVQGESLPSGIL</sequence>